<proteinExistence type="predicted"/>
<dbReference type="EMBL" id="FYDG01000009">
    <property type="protein sequence ID" value="SNB78062.1"/>
    <property type="molecule type" value="Genomic_DNA"/>
</dbReference>
<dbReference type="Pfam" id="PF11339">
    <property type="entry name" value="DUF3141"/>
    <property type="match status" value="1"/>
</dbReference>
<dbReference type="PANTHER" id="PTHR36837:SF2">
    <property type="entry name" value="POLY(3-HYDROXYALKANOATE) POLYMERASE SUBUNIT PHAC"/>
    <property type="match status" value="1"/>
</dbReference>
<reference evidence="2" key="1">
    <citation type="submission" date="2017-06" db="EMBL/GenBank/DDBJ databases">
        <authorList>
            <person name="Varghese N."/>
            <person name="Submissions S."/>
        </authorList>
    </citation>
    <scope>NUCLEOTIDE SEQUENCE [LARGE SCALE GENOMIC DNA]</scope>
    <source>
        <strain evidence="2">DSM 137</strain>
    </source>
</reference>
<evidence type="ECO:0000313" key="1">
    <source>
        <dbReference type="EMBL" id="SNB78062.1"/>
    </source>
</evidence>
<accession>A0A212RZA7</accession>
<dbReference type="SUPFAM" id="SSF53474">
    <property type="entry name" value="alpha/beta-Hydrolases"/>
    <property type="match status" value="1"/>
</dbReference>
<dbReference type="Proteomes" id="UP000198418">
    <property type="component" value="Unassembled WGS sequence"/>
</dbReference>
<protein>
    <submittedName>
        <fullName evidence="1">Poly(3-hydroxyalkanoate) synthetase</fullName>
    </submittedName>
</protein>
<name>A0A212RZA7_RHOAC</name>
<dbReference type="PANTHER" id="PTHR36837">
    <property type="entry name" value="POLY(3-HYDROXYALKANOATE) POLYMERASE SUBUNIT PHAC"/>
    <property type="match status" value="1"/>
</dbReference>
<organism evidence="1 2">
    <name type="scientific">Rhodoblastus acidophilus</name>
    <name type="common">Rhodopseudomonas acidophila</name>
    <dbReference type="NCBI Taxonomy" id="1074"/>
    <lineage>
        <taxon>Bacteria</taxon>
        <taxon>Pseudomonadati</taxon>
        <taxon>Pseudomonadota</taxon>
        <taxon>Alphaproteobacteria</taxon>
        <taxon>Hyphomicrobiales</taxon>
        <taxon>Rhodoblastaceae</taxon>
        <taxon>Rhodoblastus</taxon>
    </lineage>
</organism>
<dbReference type="InterPro" id="IPR029058">
    <property type="entry name" value="AB_hydrolase_fold"/>
</dbReference>
<dbReference type="Gene3D" id="3.40.50.1820">
    <property type="entry name" value="alpha/beta hydrolase"/>
    <property type="match status" value="1"/>
</dbReference>
<dbReference type="InterPro" id="IPR024501">
    <property type="entry name" value="DUF3141"/>
</dbReference>
<gene>
    <name evidence="1" type="ORF">SAMN06265338_10948</name>
</gene>
<evidence type="ECO:0000313" key="2">
    <source>
        <dbReference type="Proteomes" id="UP000198418"/>
    </source>
</evidence>
<dbReference type="RefSeq" id="WP_158255311.1">
    <property type="nucleotide sequence ID" value="NZ_FYDG01000009.1"/>
</dbReference>
<keyword evidence="2" id="KW-1185">Reference proteome</keyword>
<dbReference type="InterPro" id="IPR051321">
    <property type="entry name" value="PHA/PHB_synthase"/>
</dbReference>
<sequence length="377" mass="39956">MPGGKSFAQEWAGLVMPTLAAAEAGALFMRQAAAVFAAPVPPPAPEPLWASPNEIVLDLHAARLRRFGPKVKPGAAPPAATPLLVCAPFSVHGAQIADLCAGHSLMQALAAHRAPLYLVEWLSARPDQAGRRIDDLLSDLNIFFDELGGAADFVGLCQGGWLGLIYAARFPGRIGRLAVAGAPVDIEAGPSPLSLLAQSTSLNTFRELVALGNGLALGAKADRLWRPLPESPEDIHGVLQSDLAGDSPQFLARVEAFHRWGARTLDLPGAYYLEVAERFYKANALARGEFVALGKRIDLRALRNPLFLLAAAEDEIAAPAQTMACADLVGTPSGHIVRHMAEGGHLSLFVGARNLRRAWADVAGWLDAPQRSPAQNA</sequence>
<dbReference type="OrthoDB" id="9767934at2"/>
<dbReference type="AlphaFoldDB" id="A0A212RZA7"/>